<dbReference type="PANTHER" id="PTHR43308:SF5">
    <property type="entry name" value="S-LAYER PROTEIN _ PEPTIDOGLYCAN ENDO-BETA-N-ACETYLGLUCOSAMINIDASE"/>
    <property type="match status" value="1"/>
</dbReference>
<dbReference type="Pfam" id="PF00395">
    <property type="entry name" value="SLH"/>
    <property type="match status" value="3"/>
</dbReference>
<evidence type="ECO:0000313" key="3">
    <source>
        <dbReference type="EMBL" id="AOQ25313.1"/>
    </source>
</evidence>
<dbReference type="Proteomes" id="UP000322283">
    <property type="component" value="Unassembled WGS sequence"/>
</dbReference>
<proteinExistence type="predicted"/>
<protein>
    <submittedName>
        <fullName evidence="3">Endo-1,4-beta-xylanase A</fullName>
        <ecNumber evidence="3">3.2.1.8</ecNumber>
    </submittedName>
</protein>
<dbReference type="RefSeq" id="WP_069591295.1">
    <property type="nucleotide sequence ID" value="NZ_VCDX01000007.1"/>
</dbReference>
<dbReference type="InterPro" id="IPR051465">
    <property type="entry name" value="Cell_Envelope_Struct_Comp"/>
</dbReference>
<evidence type="ECO:0000313" key="6">
    <source>
        <dbReference type="Proteomes" id="UP000322283"/>
    </source>
</evidence>
<keyword evidence="3" id="KW-0378">Hydrolase</keyword>
<evidence type="ECO:0000256" key="1">
    <source>
        <dbReference type="ARBA" id="ARBA00022737"/>
    </source>
</evidence>
<evidence type="ECO:0000313" key="5">
    <source>
        <dbReference type="Proteomes" id="UP000094598"/>
    </source>
</evidence>
<keyword evidence="1" id="KW-0677">Repeat</keyword>
<reference evidence="4 6" key="2">
    <citation type="submission" date="2019-05" db="EMBL/GenBank/DDBJ databases">
        <title>Genome sequence of Moorella thermoacetica ATCC 33924.</title>
        <authorList>
            <person name="Poehlein A."/>
            <person name="Bengelsdorf F.R."/>
            <person name="Duerre P."/>
            <person name="Daniel R."/>
        </authorList>
    </citation>
    <scope>NUCLEOTIDE SEQUENCE [LARGE SCALE GENOMIC DNA]</scope>
    <source>
        <strain evidence="4 6">ATCC 33924</strain>
    </source>
</reference>
<keyword evidence="3" id="KW-0326">Glycosidase</keyword>
<sequence length="523" mass="57860">MRRLSLEFLIKSPVPLVLMAIALLAFILAPGLAWADDEEDKSYNEQVLDDLMYYKYSFEQGNLDTSALIDHLHEALNKLNKSDIQEGMREDIRQVVKLIAANMADLPANSVPVKATKTKLVITLGSKTLPDHFHNIIYKAEDLTGELTEIGLSDMVELLHNSMPRDVIGLKVPEDASRGSVQLSLSPISVDDFEGLEEYSLLVKDGGITFKIPLRILRSKDGGSSLTLSYKTVEPAPLFLPAADALKSAEYDIDIFWQKQDGSRDDKQTGQVVLTMPYRQDDSTDPDYLGVFTYNDTARDWTIVKGEFKASDQVDIPLTGPGKYAVLEYKKTFADIAGHWAEKDIVYMASKQIAQGLMENYFLPDNPVTRAQFAAMVLKTFGQSEVIPEKPTFIDVPSESEYFGAVEGAYRAGLIAGVDKTHFAPGLNITREEMAAMIARGLGSGVLASADQAGALEKLKNFKDYDNLSPWARQSMALCYQLGIIKGMPDQTIQPKANTSRAEATVMLRRVLDLLTAKETLPK</sequence>
<name>A0AAC9HJX2_NEOTH</name>
<dbReference type="InterPro" id="IPR001119">
    <property type="entry name" value="SLH_dom"/>
</dbReference>
<feature type="domain" description="SLH" evidence="2">
    <location>
        <begin position="392"/>
        <end position="452"/>
    </location>
</feature>
<evidence type="ECO:0000313" key="4">
    <source>
        <dbReference type="EMBL" id="TYL11874.1"/>
    </source>
</evidence>
<organism evidence="3 5">
    <name type="scientific">Neomoorella thermoacetica</name>
    <name type="common">Clostridium thermoaceticum</name>
    <dbReference type="NCBI Taxonomy" id="1525"/>
    <lineage>
        <taxon>Bacteria</taxon>
        <taxon>Bacillati</taxon>
        <taxon>Bacillota</taxon>
        <taxon>Clostridia</taxon>
        <taxon>Neomoorellales</taxon>
        <taxon>Neomoorellaceae</taxon>
        <taxon>Neomoorella</taxon>
    </lineage>
</organism>
<dbReference type="PANTHER" id="PTHR43308">
    <property type="entry name" value="OUTER MEMBRANE PROTEIN ALPHA-RELATED"/>
    <property type="match status" value="1"/>
</dbReference>
<dbReference type="AlphaFoldDB" id="A0AAC9HJX2"/>
<dbReference type="Proteomes" id="UP000094598">
    <property type="component" value="Chromosome"/>
</dbReference>
<dbReference type="PROSITE" id="PS51272">
    <property type="entry name" value="SLH"/>
    <property type="match status" value="3"/>
</dbReference>
<feature type="domain" description="SLH" evidence="2">
    <location>
        <begin position="328"/>
        <end position="391"/>
    </location>
</feature>
<dbReference type="EMBL" id="VCDX01000007">
    <property type="protein sequence ID" value="TYL11874.1"/>
    <property type="molecule type" value="Genomic_DNA"/>
</dbReference>
<evidence type="ECO:0000259" key="2">
    <source>
        <dbReference type="PROSITE" id="PS51272"/>
    </source>
</evidence>
<dbReference type="GO" id="GO:0031176">
    <property type="term" value="F:endo-1,4-beta-xylanase activity"/>
    <property type="evidence" value="ECO:0007669"/>
    <property type="project" value="UniProtKB-EC"/>
</dbReference>
<feature type="domain" description="SLH" evidence="2">
    <location>
        <begin position="459"/>
        <end position="522"/>
    </location>
</feature>
<accession>A0AAC9HJX2</accession>
<dbReference type="EC" id="3.2.1.8" evidence="3"/>
<keyword evidence="6" id="KW-1185">Reference proteome</keyword>
<gene>
    <name evidence="3" type="primary">xynA1_4</name>
    <name evidence="3" type="ORF">Maut_02901</name>
    <name evidence="4" type="ORF">MTAT_20750</name>
</gene>
<reference evidence="3 5" key="1">
    <citation type="submission" date="2016-08" db="EMBL/GenBank/DDBJ databases">
        <title>Moorella thermoacetica DSM 103132.</title>
        <authorList>
            <person name="Jendresen C.B."/>
            <person name="Redl S.M."/>
            <person name="Jensen T.O."/>
            <person name="Nielsen A.T."/>
        </authorList>
    </citation>
    <scope>NUCLEOTIDE SEQUENCE [LARGE SCALE GENOMIC DNA]</scope>
    <source>
        <strain evidence="3 5">DSM 103132</strain>
    </source>
</reference>
<dbReference type="EMBL" id="CP017019">
    <property type="protein sequence ID" value="AOQ25313.1"/>
    <property type="molecule type" value="Genomic_DNA"/>
</dbReference>